<gene>
    <name evidence="1" type="ORF">TrLO_g6483</name>
</gene>
<reference evidence="2" key="1">
    <citation type="journal article" date="2023" name="Commun. Biol.">
        <title>Genome analysis of Parmales, the sister group of diatoms, reveals the evolutionary specialization of diatoms from phago-mixotrophs to photoautotrophs.</title>
        <authorList>
            <person name="Ban H."/>
            <person name="Sato S."/>
            <person name="Yoshikawa S."/>
            <person name="Yamada K."/>
            <person name="Nakamura Y."/>
            <person name="Ichinomiya M."/>
            <person name="Sato N."/>
            <person name="Blanc-Mathieu R."/>
            <person name="Endo H."/>
            <person name="Kuwata A."/>
            <person name="Ogata H."/>
        </authorList>
    </citation>
    <scope>NUCLEOTIDE SEQUENCE [LARGE SCALE GENOMIC DNA]</scope>
    <source>
        <strain evidence="2">NIES 3700</strain>
    </source>
</reference>
<accession>A0A9W7F9N1</accession>
<dbReference type="AlphaFoldDB" id="A0A9W7F9N1"/>
<dbReference type="Proteomes" id="UP001165122">
    <property type="component" value="Unassembled WGS sequence"/>
</dbReference>
<keyword evidence="2" id="KW-1185">Reference proteome</keyword>
<sequence length="419" mass="48066">MKIKIKHLGLLVCVLCVYGLFWGAFPGDTRGGQGRGMLGKGQHVLSPGEATSFVGRWNIGGLKGLKPNVRFSKNGVTWFTTSEGFARQLQTFSCMVNFAEHTSRNLELLRFTSKHYTREVDSTKRDMALPFMDEIIDLNRIYNGDPKQPHVTRMPWPNTKEWQPDSMSCDKSVGVKIKWEDDDYDWWPEEAKKMGLKARCPKSDIHCRAEFDKPKYVKIQNTLSPEQLFDNELRMSKLCVSSLPLDSCKNYLPFVATERYESMYKDFVKEMLGATSGHYIAVHLRRGDRCGEEYRTKRTILYKSGACGPLKTWITKLKNQLSFSFFNSMPVYVATDDTSEETTTALREAGFHVLRDLTDNFPDGIEHGEKTLKELDLFLIEMHMMVHAKRSFVVEAWTTVTEIVETTRVHLDLPAIELL</sequence>
<evidence type="ECO:0000313" key="1">
    <source>
        <dbReference type="EMBL" id="GMI08319.1"/>
    </source>
</evidence>
<evidence type="ECO:0000313" key="2">
    <source>
        <dbReference type="Proteomes" id="UP001165122"/>
    </source>
</evidence>
<dbReference type="EMBL" id="BRXW01000122">
    <property type="protein sequence ID" value="GMI08319.1"/>
    <property type="molecule type" value="Genomic_DNA"/>
</dbReference>
<dbReference type="OrthoDB" id="202370at2759"/>
<dbReference type="Gene3D" id="3.40.50.11350">
    <property type="match status" value="1"/>
</dbReference>
<proteinExistence type="predicted"/>
<protein>
    <submittedName>
        <fullName evidence="1">Uncharacterized protein</fullName>
    </submittedName>
</protein>
<comment type="caution">
    <text evidence="1">The sequence shown here is derived from an EMBL/GenBank/DDBJ whole genome shotgun (WGS) entry which is preliminary data.</text>
</comment>
<organism evidence="1 2">
    <name type="scientific">Triparma laevis f. longispina</name>
    <dbReference type="NCBI Taxonomy" id="1714387"/>
    <lineage>
        <taxon>Eukaryota</taxon>
        <taxon>Sar</taxon>
        <taxon>Stramenopiles</taxon>
        <taxon>Ochrophyta</taxon>
        <taxon>Bolidophyceae</taxon>
        <taxon>Parmales</taxon>
        <taxon>Triparmaceae</taxon>
        <taxon>Triparma</taxon>
    </lineage>
</organism>
<name>A0A9W7F9N1_9STRA</name>